<keyword evidence="2" id="KW-0472">Membrane</keyword>
<reference evidence="3 4" key="1">
    <citation type="journal article" date="2021" name="Elife">
        <title>Chloroplast acquisition without the gene transfer in kleptoplastic sea slugs, Plakobranchus ocellatus.</title>
        <authorList>
            <person name="Maeda T."/>
            <person name="Takahashi S."/>
            <person name="Yoshida T."/>
            <person name="Shimamura S."/>
            <person name="Takaki Y."/>
            <person name="Nagai Y."/>
            <person name="Toyoda A."/>
            <person name="Suzuki Y."/>
            <person name="Arimoto A."/>
            <person name="Ishii H."/>
            <person name="Satoh N."/>
            <person name="Nishiyama T."/>
            <person name="Hasebe M."/>
            <person name="Maruyama T."/>
            <person name="Minagawa J."/>
            <person name="Obokata J."/>
            <person name="Shigenobu S."/>
        </authorList>
    </citation>
    <scope>NUCLEOTIDE SEQUENCE [LARGE SCALE GENOMIC DNA]</scope>
</reference>
<feature type="compositionally biased region" description="Polar residues" evidence="1">
    <location>
        <begin position="1"/>
        <end position="10"/>
    </location>
</feature>
<protein>
    <submittedName>
        <fullName evidence="3">Uncharacterized protein</fullName>
    </submittedName>
</protein>
<evidence type="ECO:0000313" key="3">
    <source>
        <dbReference type="EMBL" id="GFN75463.1"/>
    </source>
</evidence>
<sequence>MQNSMPTTKFSPEFIQHQLREQDPSRLGRSEGSQKSKVKPAPELKARKKYSDPLHDSPILCVKLALTSPFIAYLIAYLLVGIIKFSNTREKIVI</sequence>
<keyword evidence="2" id="KW-1133">Transmembrane helix</keyword>
<evidence type="ECO:0000256" key="2">
    <source>
        <dbReference type="SAM" id="Phobius"/>
    </source>
</evidence>
<proteinExistence type="predicted"/>
<dbReference type="AlphaFoldDB" id="A0AAV3XX92"/>
<gene>
    <name evidence="3" type="ORF">PoB_000196900</name>
</gene>
<feature type="region of interest" description="Disordered" evidence="1">
    <location>
        <begin position="1"/>
        <end position="50"/>
    </location>
</feature>
<feature type="transmembrane region" description="Helical" evidence="2">
    <location>
        <begin position="57"/>
        <end position="80"/>
    </location>
</feature>
<dbReference type="EMBL" id="BLXT01000273">
    <property type="protein sequence ID" value="GFN75463.1"/>
    <property type="molecule type" value="Genomic_DNA"/>
</dbReference>
<comment type="caution">
    <text evidence="3">The sequence shown here is derived from an EMBL/GenBank/DDBJ whole genome shotgun (WGS) entry which is preliminary data.</text>
</comment>
<name>A0AAV3XX92_9GAST</name>
<accession>A0AAV3XX92</accession>
<keyword evidence="4" id="KW-1185">Reference proteome</keyword>
<dbReference type="Proteomes" id="UP000735302">
    <property type="component" value="Unassembled WGS sequence"/>
</dbReference>
<organism evidence="3 4">
    <name type="scientific">Plakobranchus ocellatus</name>
    <dbReference type="NCBI Taxonomy" id="259542"/>
    <lineage>
        <taxon>Eukaryota</taxon>
        <taxon>Metazoa</taxon>
        <taxon>Spiralia</taxon>
        <taxon>Lophotrochozoa</taxon>
        <taxon>Mollusca</taxon>
        <taxon>Gastropoda</taxon>
        <taxon>Heterobranchia</taxon>
        <taxon>Euthyneura</taxon>
        <taxon>Panpulmonata</taxon>
        <taxon>Sacoglossa</taxon>
        <taxon>Placobranchoidea</taxon>
        <taxon>Plakobranchidae</taxon>
        <taxon>Plakobranchus</taxon>
    </lineage>
</organism>
<keyword evidence="2" id="KW-0812">Transmembrane</keyword>
<evidence type="ECO:0000313" key="4">
    <source>
        <dbReference type="Proteomes" id="UP000735302"/>
    </source>
</evidence>
<evidence type="ECO:0000256" key="1">
    <source>
        <dbReference type="SAM" id="MobiDB-lite"/>
    </source>
</evidence>
<feature type="compositionally biased region" description="Basic and acidic residues" evidence="1">
    <location>
        <begin position="18"/>
        <end position="50"/>
    </location>
</feature>